<proteinExistence type="predicted"/>
<gene>
    <name evidence="2" type="ORF">FSB73_16535</name>
</gene>
<keyword evidence="1" id="KW-1133">Transmembrane helix</keyword>
<dbReference type="Proteomes" id="UP000321291">
    <property type="component" value="Chromosome"/>
</dbReference>
<evidence type="ECO:0000313" key="3">
    <source>
        <dbReference type="Proteomes" id="UP000321291"/>
    </source>
</evidence>
<dbReference type="EMBL" id="CP042434">
    <property type="protein sequence ID" value="QEC73048.1"/>
    <property type="molecule type" value="Genomic_DNA"/>
</dbReference>
<sequence length="109" mass="12490">MNLYTSIPGYRTIHQTRKSTPLLHEFITFYTNSGACPARPQKAIAYINRFYGAFALLLLLLCGSSANTNGIMFYLFLFFFLSSIFLSDQFKRHHILAARFTLKSLGAFY</sequence>
<protein>
    <submittedName>
        <fullName evidence="2">Uncharacterized protein</fullName>
    </submittedName>
</protein>
<evidence type="ECO:0000256" key="1">
    <source>
        <dbReference type="SAM" id="Phobius"/>
    </source>
</evidence>
<feature type="transmembrane region" description="Helical" evidence="1">
    <location>
        <begin position="49"/>
        <end position="66"/>
    </location>
</feature>
<accession>A0A5B8VRY5</accession>
<reference evidence="2 3" key="1">
    <citation type="journal article" date="2017" name="Int. J. Syst. Evol. Microbiol.">
        <title>Arachidicoccus ginsenosidivorans sp. nov., with ginsenoside-converting activity isolated from ginseng cultivating soil.</title>
        <authorList>
            <person name="Siddiqi M.Z."/>
            <person name="Aslam Z."/>
            <person name="Im W.T."/>
        </authorList>
    </citation>
    <scope>NUCLEOTIDE SEQUENCE [LARGE SCALE GENOMIC DNA]</scope>
    <source>
        <strain evidence="2 3">Gsoil 809</strain>
    </source>
</reference>
<dbReference type="KEGG" id="agi:FSB73_16535"/>
<keyword evidence="1" id="KW-0812">Transmembrane</keyword>
<keyword evidence="3" id="KW-1185">Reference proteome</keyword>
<dbReference type="AlphaFoldDB" id="A0A5B8VRY5"/>
<dbReference type="RefSeq" id="WP_146784670.1">
    <property type="nucleotide sequence ID" value="NZ_CP042434.1"/>
</dbReference>
<keyword evidence="1" id="KW-0472">Membrane</keyword>
<evidence type="ECO:0000313" key="2">
    <source>
        <dbReference type="EMBL" id="QEC73048.1"/>
    </source>
</evidence>
<organism evidence="2 3">
    <name type="scientific">Arachidicoccus ginsenosidivorans</name>
    <dbReference type="NCBI Taxonomy" id="496057"/>
    <lineage>
        <taxon>Bacteria</taxon>
        <taxon>Pseudomonadati</taxon>
        <taxon>Bacteroidota</taxon>
        <taxon>Chitinophagia</taxon>
        <taxon>Chitinophagales</taxon>
        <taxon>Chitinophagaceae</taxon>
        <taxon>Arachidicoccus</taxon>
    </lineage>
</organism>
<name>A0A5B8VRY5_9BACT</name>
<feature type="transmembrane region" description="Helical" evidence="1">
    <location>
        <begin position="72"/>
        <end position="90"/>
    </location>
</feature>